<dbReference type="PRINTS" id="PR00943">
    <property type="entry name" value="CUATPASE"/>
</dbReference>
<keyword evidence="12 13" id="KW-0472">Membrane</keyword>
<sequence length="811" mass="89362">MTTTAQPALRCYHCGDTCPDQPVQLGDKAFCCAGCRTVYQVLSDHQLCQYYDLNQQPGVSTKNGPQTARTAFLDHPDIVEKLLTFSNETTATTTFFVPTIHCSSCLYLLEHLYKIEPGITQTRVDFLKKQVHVTYQKTQLTLRQVVDLLTSLGYEPLISLTDVVQQGQKPTYRPLLYRLAVAGFCAGNIMLFSFPDYLGLDDPLFKQWFGFFNLLLALPVVFYSASGYFTSVWQSLRRHVRGRLINIDAPILLGILVAFFRGCYEVLFQHGAGYFDSLTGLIFFLLCGKWFQQRTVDFLSFERDFTAYFPLAVTRLSGETEEPIPVANLRKGDRIRVRHGELVPADALLYRGNGQLDYSFVTGESVPEPKQPGDLIYAGGRQLGEAIDLEVVRETAQSYLTQLWNNEAFTKKQSRFRSFADGVGTYFTVIVLTLALVVGAYWLLFAHDPARAVNAFTAVLIIACPCALSLSYPFAMGNGLRRLGQQKCYLKNADVIEQLAACDTIVFDKTGTLTGSGERMRETACAGNKALSVVEAFSAPLTSYERALVAAVVRQSVHPLSRQLTSHLTDAPVLAIEGFTEVLGHGVQAVVDGWIVKVGRSSFVTAEFVPDVSETTAHVSIEHLYRGCFQIPVAYRPGLNAMMTQLAGTYQLHLLSGDNTTLTSNPLLAKWFAPAHMTFNCPPQAKLDRVKALQAQGHRVLMIGDGLNDAGALKQADVGMAITDDTIQFTPASDAILDAGSLTQLPESLRYSRFGMNLVRFSFGVSVGYNLIGLSYALTGHLSPLVAAILMPISSATMLAIAAIGMRSWRK</sequence>
<protein>
    <submittedName>
        <fullName evidence="15">Heavy metal translocating P-type ATPase metal-binding domain-containing protein</fullName>
    </submittedName>
</protein>
<dbReference type="PROSITE" id="PS50846">
    <property type="entry name" value="HMA_2"/>
    <property type="match status" value="1"/>
</dbReference>
<evidence type="ECO:0000256" key="9">
    <source>
        <dbReference type="ARBA" id="ARBA00022967"/>
    </source>
</evidence>
<dbReference type="SUPFAM" id="SSF55008">
    <property type="entry name" value="HMA, heavy metal-associated domain"/>
    <property type="match status" value="1"/>
</dbReference>
<evidence type="ECO:0000256" key="12">
    <source>
        <dbReference type="ARBA" id="ARBA00023136"/>
    </source>
</evidence>
<dbReference type="Gene3D" id="2.70.150.10">
    <property type="entry name" value="Calcium-transporting ATPase, cytoplasmic transduction domain A"/>
    <property type="match status" value="1"/>
</dbReference>
<dbReference type="Gene3D" id="3.40.50.1000">
    <property type="entry name" value="HAD superfamily/HAD-like"/>
    <property type="match status" value="1"/>
</dbReference>
<dbReference type="GO" id="GO:0043682">
    <property type="term" value="F:P-type divalent copper transporter activity"/>
    <property type="evidence" value="ECO:0007669"/>
    <property type="project" value="TreeGrafter"/>
</dbReference>
<keyword evidence="7" id="KW-0479">Metal-binding</keyword>
<dbReference type="InterPro" id="IPR036412">
    <property type="entry name" value="HAD-like_sf"/>
</dbReference>
<keyword evidence="11" id="KW-0406">Ion transport</keyword>
<keyword evidence="6 13" id="KW-0812">Transmembrane</keyword>
<name>A0A939K3S7_9BACT</name>
<dbReference type="GO" id="GO:0005524">
    <property type="term" value="F:ATP binding"/>
    <property type="evidence" value="ECO:0007669"/>
    <property type="project" value="InterPro"/>
</dbReference>
<dbReference type="AlphaFoldDB" id="A0A939K3S7"/>
<dbReference type="GO" id="GO:0005507">
    <property type="term" value="F:copper ion binding"/>
    <property type="evidence" value="ECO:0007669"/>
    <property type="project" value="TreeGrafter"/>
</dbReference>
<keyword evidence="4" id="KW-1003">Cell membrane</keyword>
<dbReference type="InterPro" id="IPR023299">
    <property type="entry name" value="ATPase_P-typ_cyto_dom_N"/>
</dbReference>
<keyword evidence="8" id="KW-0460">Magnesium</keyword>
<dbReference type="InterPro" id="IPR023214">
    <property type="entry name" value="HAD_sf"/>
</dbReference>
<reference evidence="15" key="1">
    <citation type="submission" date="2021-03" db="EMBL/GenBank/DDBJ databases">
        <title>Fibrella sp. HMF5335 genome sequencing and assembly.</title>
        <authorList>
            <person name="Kang H."/>
            <person name="Kim H."/>
            <person name="Bae S."/>
            <person name="Joh K."/>
        </authorList>
    </citation>
    <scope>NUCLEOTIDE SEQUENCE</scope>
    <source>
        <strain evidence="15">HMF5335</strain>
    </source>
</reference>
<feature type="domain" description="HMA" evidence="14">
    <location>
        <begin position="91"/>
        <end position="157"/>
    </location>
</feature>
<evidence type="ECO:0000256" key="2">
    <source>
        <dbReference type="ARBA" id="ARBA00006024"/>
    </source>
</evidence>
<evidence type="ECO:0000313" key="16">
    <source>
        <dbReference type="Proteomes" id="UP000664034"/>
    </source>
</evidence>
<feature type="transmembrane region" description="Helical" evidence="13">
    <location>
        <begin position="785"/>
        <end position="806"/>
    </location>
</feature>
<dbReference type="PANTHER" id="PTHR43520:SF5">
    <property type="entry name" value="CATION-TRANSPORTING P-TYPE ATPASE-RELATED"/>
    <property type="match status" value="1"/>
</dbReference>
<evidence type="ECO:0000256" key="10">
    <source>
        <dbReference type="ARBA" id="ARBA00022989"/>
    </source>
</evidence>
<dbReference type="GO" id="GO:0055070">
    <property type="term" value="P:copper ion homeostasis"/>
    <property type="evidence" value="ECO:0007669"/>
    <property type="project" value="TreeGrafter"/>
</dbReference>
<dbReference type="SUPFAM" id="SSF56784">
    <property type="entry name" value="HAD-like"/>
    <property type="match status" value="1"/>
</dbReference>
<feature type="transmembrane region" description="Helical" evidence="13">
    <location>
        <begin position="242"/>
        <end position="260"/>
    </location>
</feature>
<dbReference type="RefSeq" id="WP_207362994.1">
    <property type="nucleotide sequence ID" value="NZ_JAFMYV010000001.1"/>
</dbReference>
<dbReference type="Pfam" id="PF00702">
    <property type="entry name" value="Hydrolase"/>
    <property type="match status" value="1"/>
</dbReference>
<evidence type="ECO:0000256" key="5">
    <source>
        <dbReference type="ARBA" id="ARBA00022553"/>
    </source>
</evidence>
<dbReference type="GO" id="GO:0005886">
    <property type="term" value="C:plasma membrane"/>
    <property type="evidence" value="ECO:0007669"/>
    <property type="project" value="UniProtKB-SubCell"/>
</dbReference>
<organism evidence="15 16">
    <name type="scientific">Fibrella rubiginis</name>
    <dbReference type="NCBI Taxonomy" id="2817060"/>
    <lineage>
        <taxon>Bacteria</taxon>
        <taxon>Pseudomonadati</taxon>
        <taxon>Bacteroidota</taxon>
        <taxon>Cytophagia</taxon>
        <taxon>Cytophagales</taxon>
        <taxon>Spirosomataceae</taxon>
        <taxon>Fibrella</taxon>
    </lineage>
</organism>
<dbReference type="Gene3D" id="3.40.1110.10">
    <property type="entry name" value="Calcium-transporting ATPase, cytoplasmic domain N"/>
    <property type="match status" value="1"/>
</dbReference>
<keyword evidence="5" id="KW-0597">Phosphoprotein</keyword>
<comment type="subcellular location">
    <subcellularLocation>
        <location evidence="1">Cell membrane</location>
        <topology evidence="1">Multi-pass membrane protein</topology>
    </subcellularLocation>
</comment>
<keyword evidence="3" id="KW-0813">Transport</keyword>
<dbReference type="InterPro" id="IPR023298">
    <property type="entry name" value="ATPase_P-typ_TM_dom_sf"/>
</dbReference>
<evidence type="ECO:0000256" key="8">
    <source>
        <dbReference type="ARBA" id="ARBA00022842"/>
    </source>
</evidence>
<dbReference type="InterPro" id="IPR001757">
    <property type="entry name" value="P_typ_ATPase"/>
</dbReference>
<dbReference type="Gene3D" id="3.30.70.100">
    <property type="match status" value="1"/>
</dbReference>
<dbReference type="InterPro" id="IPR018303">
    <property type="entry name" value="ATPase_P-typ_P_site"/>
</dbReference>
<feature type="transmembrane region" description="Helical" evidence="13">
    <location>
        <begin position="272"/>
        <end position="291"/>
    </location>
</feature>
<keyword evidence="9" id="KW-1278">Translocase</keyword>
<dbReference type="PROSITE" id="PS00154">
    <property type="entry name" value="ATPASE_E1_E2"/>
    <property type="match status" value="1"/>
</dbReference>
<comment type="caution">
    <text evidence="15">The sequence shown here is derived from an EMBL/GenBank/DDBJ whole genome shotgun (WGS) entry which is preliminary data.</text>
</comment>
<dbReference type="Pfam" id="PF00122">
    <property type="entry name" value="E1-E2_ATPase"/>
    <property type="match status" value="1"/>
</dbReference>
<proteinExistence type="inferred from homology"/>
<keyword evidence="10 13" id="KW-1133">Transmembrane helix</keyword>
<dbReference type="EMBL" id="JAFMYV010000001">
    <property type="protein sequence ID" value="MBO0935441.1"/>
    <property type="molecule type" value="Genomic_DNA"/>
</dbReference>
<dbReference type="InterPro" id="IPR021993">
    <property type="entry name" value="ATPase-cat-bd"/>
</dbReference>
<dbReference type="SUPFAM" id="SSF81653">
    <property type="entry name" value="Calcium ATPase, transduction domain A"/>
    <property type="match status" value="1"/>
</dbReference>
<comment type="similarity">
    <text evidence="2">Belongs to the cation transport ATPase (P-type) (TC 3.A.3) family. Type IB subfamily.</text>
</comment>
<dbReference type="NCBIfam" id="TIGR01494">
    <property type="entry name" value="ATPase_P-type"/>
    <property type="match status" value="1"/>
</dbReference>
<feature type="transmembrane region" description="Helical" evidence="13">
    <location>
        <begin position="207"/>
        <end position="230"/>
    </location>
</feature>
<dbReference type="PRINTS" id="PR00119">
    <property type="entry name" value="CATATPASE"/>
</dbReference>
<evidence type="ECO:0000256" key="6">
    <source>
        <dbReference type="ARBA" id="ARBA00022692"/>
    </source>
</evidence>
<dbReference type="PANTHER" id="PTHR43520">
    <property type="entry name" value="ATP7, ISOFORM B"/>
    <property type="match status" value="1"/>
</dbReference>
<dbReference type="GO" id="GO:0016887">
    <property type="term" value="F:ATP hydrolysis activity"/>
    <property type="evidence" value="ECO:0007669"/>
    <property type="project" value="InterPro"/>
</dbReference>
<dbReference type="InterPro" id="IPR006121">
    <property type="entry name" value="HMA_dom"/>
</dbReference>
<feature type="transmembrane region" description="Helical" evidence="13">
    <location>
        <begin position="758"/>
        <end position="779"/>
    </location>
</feature>
<evidence type="ECO:0000256" key="4">
    <source>
        <dbReference type="ARBA" id="ARBA00022475"/>
    </source>
</evidence>
<dbReference type="SUPFAM" id="SSF81665">
    <property type="entry name" value="Calcium ATPase, transmembrane domain M"/>
    <property type="match status" value="1"/>
</dbReference>
<accession>A0A939K3S7</accession>
<feature type="transmembrane region" description="Helical" evidence="13">
    <location>
        <begin position="455"/>
        <end position="475"/>
    </location>
</feature>
<dbReference type="InterPro" id="IPR059000">
    <property type="entry name" value="ATPase_P-type_domA"/>
</dbReference>
<dbReference type="InterPro" id="IPR036163">
    <property type="entry name" value="HMA_dom_sf"/>
</dbReference>
<evidence type="ECO:0000256" key="3">
    <source>
        <dbReference type="ARBA" id="ARBA00022448"/>
    </source>
</evidence>
<evidence type="ECO:0000256" key="13">
    <source>
        <dbReference type="SAM" id="Phobius"/>
    </source>
</evidence>
<evidence type="ECO:0000313" key="15">
    <source>
        <dbReference type="EMBL" id="MBO0935441.1"/>
    </source>
</evidence>
<dbReference type="Gene3D" id="1.20.1110.10">
    <property type="entry name" value="Calcium-transporting ATPase, transmembrane domain"/>
    <property type="match status" value="1"/>
</dbReference>
<evidence type="ECO:0000256" key="7">
    <source>
        <dbReference type="ARBA" id="ARBA00022723"/>
    </source>
</evidence>
<feature type="transmembrane region" description="Helical" evidence="13">
    <location>
        <begin position="175"/>
        <end position="195"/>
    </location>
</feature>
<evidence type="ECO:0000256" key="11">
    <source>
        <dbReference type="ARBA" id="ARBA00023065"/>
    </source>
</evidence>
<evidence type="ECO:0000259" key="14">
    <source>
        <dbReference type="PROSITE" id="PS50846"/>
    </source>
</evidence>
<feature type="transmembrane region" description="Helical" evidence="13">
    <location>
        <begin position="423"/>
        <end position="443"/>
    </location>
</feature>
<evidence type="ECO:0000256" key="1">
    <source>
        <dbReference type="ARBA" id="ARBA00004651"/>
    </source>
</evidence>
<dbReference type="Pfam" id="PF12156">
    <property type="entry name" value="ATPase-cat_bd"/>
    <property type="match status" value="1"/>
</dbReference>
<dbReference type="Proteomes" id="UP000664034">
    <property type="component" value="Unassembled WGS sequence"/>
</dbReference>
<dbReference type="Pfam" id="PF00403">
    <property type="entry name" value="HMA"/>
    <property type="match status" value="1"/>
</dbReference>
<gene>
    <name evidence="15" type="ORF">J2I47_02660</name>
</gene>
<dbReference type="InterPro" id="IPR008250">
    <property type="entry name" value="ATPase_P-typ_transduc_dom_A_sf"/>
</dbReference>
<keyword evidence="16" id="KW-1185">Reference proteome</keyword>
<dbReference type="CDD" id="cd00371">
    <property type="entry name" value="HMA"/>
    <property type="match status" value="1"/>
</dbReference>